<protein>
    <recommendedName>
        <fullName evidence="3">Transposase DDE domain-containing protein</fullName>
    </recommendedName>
</protein>
<feature type="non-terminal residue" evidence="1">
    <location>
        <position position="160"/>
    </location>
</feature>
<evidence type="ECO:0000313" key="2">
    <source>
        <dbReference type="Proteomes" id="UP000198853"/>
    </source>
</evidence>
<name>A0A1G8JYA2_9BACI</name>
<dbReference type="InterPro" id="IPR047654">
    <property type="entry name" value="IS1634_transpos"/>
</dbReference>
<dbReference type="EMBL" id="FNEN01000001">
    <property type="protein sequence ID" value="SDI36171.1"/>
    <property type="molecule type" value="Genomic_DNA"/>
</dbReference>
<dbReference type="NCBIfam" id="NF033559">
    <property type="entry name" value="transpos_IS1634"/>
    <property type="match status" value="1"/>
</dbReference>
<evidence type="ECO:0000313" key="1">
    <source>
        <dbReference type="EMBL" id="SDI36171.1"/>
    </source>
</evidence>
<dbReference type="PANTHER" id="PTHR34614:SF2">
    <property type="entry name" value="TRANSPOSASE IS4-LIKE DOMAIN-CONTAINING PROTEIN"/>
    <property type="match status" value="1"/>
</dbReference>
<sequence length="160" mass="18029">MVANRALAPSSKLAMEDWVRDDVAIPNLEDVTSQQLYRAMDMLLAVREGLEKQVYFSVANLLNLEVDLIYFDTTSSYFEVEPQEAPEGETFRQLGHSKDHRPDLLQTVIGLAVTREGIPIRCWAWPGNTSDMSVIEEVKNDLVGWKLGRVISVVDRGFSS</sequence>
<gene>
    <name evidence="1" type="ORF">SAMN04488123_101453</name>
</gene>
<proteinExistence type="predicted"/>
<accession>A0A1G8JYA2</accession>
<dbReference type="AlphaFoldDB" id="A0A1G8JYA2"/>
<reference evidence="1 2" key="1">
    <citation type="submission" date="2016-10" db="EMBL/GenBank/DDBJ databases">
        <authorList>
            <person name="de Groot N.N."/>
        </authorList>
    </citation>
    <scope>NUCLEOTIDE SEQUENCE [LARGE SCALE GENOMIC DNA]</scope>
    <source>
        <strain evidence="1 2">DSM 21771</strain>
    </source>
</reference>
<dbReference type="PANTHER" id="PTHR34614">
    <property type="match status" value="1"/>
</dbReference>
<keyword evidence="2" id="KW-1185">Reference proteome</keyword>
<organism evidence="1 2">
    <name type="scientific">Natribacillus halophilus</name>
    <dbReference type="NCBI Taxonomy" id="549003"/>
    <lineage>
        <taxon>Bacteria</taxon>
        <taxon>Bacillati</taxon>
        <taxon>Bacillota</taxon>
        <taxon>Bacilli</taxon>
        <taxon>Bacillales</taxon>
        <taxon>Bacillaceae</taxon>
        <taxon>Natribacillus</taxon>
    </lineage>
</organism>
<evidence type="ECO:0008006" key="3">
    <source>
        <dbReference type="Google" id="ProtNLM"/>
    </source>
</evidence>
<dbReference type="Proteomes" id="UP000198853">
    <property type="component" value="Unassembled WGS sequence"/>
</dbReference>